<evidence type="ECO:0000256" key="1">
    <source>
        <dbReference type="ARBA" id="ARBA00022801"/>
    </source>
</evidence>
<dbReference type="Gene3D" id="3.75.10.10">
    <property type="entry name" value="L-arginine/glycine Amidinotransferase, Chain A"/>
    <property type="match status" value="1"/>
</dbReference>
<dbReference type="EMBL" id="CABPSX010000010">
    <property type="protein sequence ID" value="VVG73288.1"/>
    <property type="molecule type" value="Genomic_DNA"/>
</dbReference>
<reference evidence="3 4" key="1">
    <citation type="submission" date="2019-08" db="EMBL/GenBank/DDBJ databases">
        <authorList>
            <person name="Peeters C."/>
        </authorList>
    </citation>
    <scope>NUCLEOTIDE SEQUENCE [LARGE SCALE GENOMIC DNA]</scope>
    <source>
        <strain evidence="3 4">LMG 18089</strain>
    </source>
</reference>
<proteinExistence type="predicted"/>
<accession>A0A5E5P9C9</accession>
<dbReference type="GO" id="GO:0009446">
    <property type="term" value="P:putrescine biosynthetic process"/>
    <property type="evidence" value="ECO:0007669"/>
    <property type="project" value="InterPro"/>
</dbReference>
<dbReference type="InterPro" id="IPR007466">
    <property type="entry name" value="Peptidyl-Arg-deiminase_porph"/>
</dbReference>
<gene>
    <name evidence="3" type="ORF">PAP18089_04291</name>
</gene>
<evidence type="ECO:0000313" key="4">
    <source>
        <dbReference type="Proteomes" id="UP000364291"/>
    </source>
</evidence>
<dbReference type="InterPro" id="IPR006311">
    <property type="entry name" value="TAT_signal"/>
</dbReference>
<dbReference type="AlphaFoldDB" id="A0A5E5P9C9"/>
<protein>
    <submittedName>
        <fullName evidence="3">Agmatine deiminase</fullName>
    </submittedName>
</protein>
<dbReference type="PANTHER" id="PTHR31377:SF0">
    <property type="entry name" value="AGMATINE DEIMINASE-RELATED"/>
    <property type="match status" value="1"/>
</dbReference>
<dbReference type="PANTHER" id="PTHR31377">
    <property type="entry name" value="AGMATINE DEIMINASE-RELATED"/>
    <property type="match status" value="1"/>
</dbReference>
<feature type="signal peptide" evidence="2">
    <location>
        <begin position="1"/>
        <end position="29"/>
    </location>
</feature>
<dbReference type="Proteomes" id="UP000364291">
    <property type="component" value="Unassembled WGS sequence"/>
</dbReference>
<dbReference type="OrthoDB" id="9808013at2"/>
<dbReference type="RefSeq" id="WP_094068483.1">
    <property type="nucleotide sequence ID" value="NZ_CABPSX010000010.1"/>
</dbReference>
<organism evidence="3 4">
    <name type="scientific">Pandoraea apista</name>
    <dbReference type="NCBI Taxonomy" id="93218"/>
    <lineage>
        <taxon>Bacteria</taxon>
        <taxon>Pseudomonadati</taxon>
        <taxon>Pseudomonadota</taxon>
        <taxon>Betaproteobacteria</taxon>
        <taxon>Burkholderiales</taxon>
        <taxon>Burkholderiaceae</taxon>
        <taxon>Pandoraea</taxon>
    </lineage>
</organism>
<sequence>MQTRRGFLKRGFAASGATLFAGAAGGSFAETANALSFGNAGNNGPEAWIMPDEGARHAATWMAFGAPEDLWGRRLQRGARESLARIAKCIGSFEPVNMLVCEKDYDTALRMCGNTVNLIVQPIDDLWIRDTGPVFVRTRNGEKAGVDFNFNGWGMKQPHTRDTEVARFVTRKVGERVRCTPLVLEGGAIEVDGEGTAIITESCVLNRNRNPGIGKSACEMELKRLLGVHKIIWLPGIAGKDITDGHTDFYARFVRPGVVVAHLENDTSSYDHAVTMRHLEILRQATDATGRKLQVVVLPGPNSVRSAYESDTFAAGYINFYVCNGAVIAPQFGDTQTDKSTRDKLRDLFPKHEIVQLDIDGIASGGGGIHCTTQQQPA</sequence>
<name>A0A5E5P9C9_9BURK</name>
<dbReference type="SUPFAM" id="SSF55909">
    <property type="entry name" value="Pentein"/>
    <property type="match status" value="1"/>
</dbReference>
<evidence type="ECO:0000313" key="3">
    <source>
        <dbReference type="EMBL" id="VVG73288.1"/>
    </source>
</evidence>
<keyword evidence="1" id="KW-0378">Hydrolase</keyword>
<dbReference type="PROSITE" id="PS51318">
    <property type="entry name" value="TAT"/>
    <property type="match status" value="1"/>
</dbReference>
<feature type="chain" id="PRO_5022855822" evidence="2">
    <location>
        <begin position="30"/>
        <end position="378"/>
    </location>
</feature>
<dbReference type="Pfam" id="PF04371">
    <property type="entry name" value="PAD_porph"/>
    <property type="match status" value="1"/>
</dbReference>
<dbReference type="GO" id="GO:0047632">
    <property type="term" value="F:agmatine deiminase activity"/>
    <property type="evidence" value="ECO:0007669"/>
    <property type="project" value="TreeGrafter"/>
</dbReference>
<evidence type="ECO:0000256" key="2">
    <source>
        <dbReference type="SAM" id="SignalP"/>
    </source>
</evidence>
<dbReference type="GO" id="GO:0004668">
    <property type="term" value="F:protein-arginine deiminase activity"/>
    <property type="evidence" value="ECO:0007669"/>
    <property type="project" value="InterPro"/>
</dbReference>
<keyword evidence="2" id="KW-0732">Signal</keyword>